<evidence type="ECO:0000313" key="2">
    <source>
        <dbReference type="Proteomes" id="UP000244527"/>
    </source>
</evidence>
<protein>
    <recommendedName>
        <fullName evidence="3">YhcH/YjgK/YiaL family protein</fullName>
    </recommendedName>
</protein>
<sequence length="150" mass="16962">MIVDSLSNATKYAALNPNFQAAFDFIAQNDVANLADGVITISDQLRVIVNTAEANSNTADALQFFECHDHHIDIQVCLQGNETYAWKPREKCTNQNGEYNTEKDVRFWFDAPDTFYNLTDNQFAILYPEDCHASMMGTGIVKKLIFKVKI</sequence>
<organism evidence="1 2">
    <name type="scientific">Flavobacterium faecale</name>
    <dbReference type="NCBI Taxonomy" id="1355330"/>
    <lineage>
        <taxon>Bacteria</taxon>
        <taxon>Pseudomonadati</taxon>
        <taxon>Bacteroidota</taxon>
        <taxon>Flavobacteriia</taxon>
        <taxon>Flavobacteriales</taxon>
        <taxon>Flavobacteriaceae</taxon>
        <taxon>Flavobacterium</taxon>
    </lineage>
</organism>
<evidence type="ECO:0008006" key="3">
    <source>
        <dbReference type="Google" id="ProtNLM"/>
    </source>
</evidence>
<proteinExistence type="predicted"/>
<dbReference type="SUPFAM" id="SSF51197">
    <property type="entry name" value="Clavaminate synthase-like"/>
    <property type="match status" value="1"/>
</dbReference>
<dbReference type="PANTHER" id="PTHR34986">
    <property type="entry name" value="EVOLVED BETA-GALACTOSIDASE SUBUNIT BETA"/>
    <property type="match status" value="1"/>
</dbReference>
<reference evidence="1 2" key="1">
    <citation type="submission" date="2017-04" db="EMBL/GenBank/DDBJ databases">
        <title>Compelte genome sequence of WV33.</title>
        <authorList>
            <person name="Lee P.C."/>
        </authorList>
    </citation>
    <scope>NUCLEOTIDE SEQUENCE [LARGE SCALE GENOMIC DNA]</scope>
    <source>
        <strain evidence="1 2">WV33</strain>
    </source>
</reference>
<gene>
    <name evidence="1" type="ORF">FFWV33_08680</name>
</gene>
<dbReference type="RefSeq" id="WP_108740540.1">
    <property type="nucleotide sequence ID" value="NZ_CP020918.1"/>
</dbReference>
<dbReference type="InterPro" id="IPR037012">
    <property type="entry name" value="NanQ/TabA/YiaL_sf"/>
</dbReference>
<dbReference type="Pfam" id="PF04074">
    <property type="entry name" value="DUF386"/>
    <property type="match status" value="1"/>
</dbReference>
<dbReference type="AlphaFoldDB" id="A0A2S1LCX0"/>
<dbReference type="GO" id="GO:0005829">
    <property type="term" value="C:cytosol"/>
    <property type="evidence" value="ECO:0007669"/>
    <property type="project" value="TreeGrafter"/>
</dbReference>
<dbReference type="KEGG" id="ffa:FFWV33_08680"/>
<dbReference type="PANTHER" id="PTHR34986:SF1">
    <property type="entry name" value="PROTEIN YIAL"/>
    <property type="match status" value="1"/>
</dbReference>
<evidence type="ECO:0000313" key="1">
    <source>
        <dbReference type="EMBL" id="AWG21602.1"/>
    </source>
</evidence>
<dbReference type="OrthoDB" id="9792756at2"/>
<accession>A0A2S1LCX0</accession>
<dbReference type="Gene3D" id="2.60.120.370">
    <property type="entry name" value="YhcH/YjgK/YiaL"/>
    <property type="match status" value="1"/>
</dbReference>
<dbReference type="NCBIfam" id="TIGR00022">
    <property type="entry name" value="YhcH/YjgK/YiaL family protein"/>
    <property type="match status" value="1"/>
</dbReference>
<name>A0A2S1LCX0_9FLAO</name>
<dbReference type="Proteomes" id="UP000244527">
    <property type="component" value="Chromosome"/>
</dbReference>
<keyword evidence="2" id="KW-1185">Reference proteome</keyword>
<dbReference type="EMBL" id="CP020918">
    <property type="protein sequence ID" value="AWG21602.1"/>
    <property type="molecule type" value="Genomic_DNA"/>
</dbReference>
<dbReference type="InterPro" id="IPR004375">
    <property type="entry name" value="NanQ/TabA/YiaL"/>
</dbReference>